<dbReference type="OrthoDB" id="338854at2759"/>
<keyword evidence="4" id="KW-1185">Reference proteome</keyword>
<feature type="region of interest" description="Disordered" evidence="2">
    <location>
        <begin position="462"/>
        <end position="565"/>
    </location>
</feature>
<dbReference type="PANTHER" id="PTHR12991">
    <property type="entry name" value="NITROGEN PERMEASE REGULATOR 2/TUMOR SUPPRESSOR CANDIDATE 4"/>
    <property type="match status" value="1"/>
</dbReference>
<dbReference type="AlphaFoldDB" id="A0A316YMA9"/>
<gene>
    <name evidence="3" type="ORF">FA10DRAFT_301101</name>
</gene>
<feature type="compositionally biased region" description="Low complexity" evidence="2">
    <location>
        <begin position="554"/>
        <end position="565"/>
    </location>
</feature>
<name>A0A316YMA9_9BASI</name>
<dbReference type="InterPro" id="IPR009348">
    <property type="entry name" value="NPR2-like"/>
</dbReference>
<feature type="compositionally biased region" description="Polar residues" evidence="2">
    <location>
        <begin position="773"/>
        <end position="783"/>
    </location>
</feature>
<dbReference type="GO" id="GO:0005774">
    <property type="term" value="C:vacuolar membrane"/>
    <property type="evidence" value="ECO:0007669"/>
    <property type="project" value="TreeGrafter"/>
</dbReference>
<dbReference type="PANTHER" id="PTHR12991:SF10">
    <property type="entry name" value="GATOR COMPLEX PROTEIN NPRL2"/>
    <property type="match status" value="1"/>
</dbReference>
<sequence>MMPRPRSASSSAGRGSLSSAGSPSSASSPSLASSTSDAAHGSREQFDEAFLPRIVSIFFAIFHPTEGPKVLYQVPEGTIGVDEGSGAAEGPSGLFDFKHLSDYIIPKAPLCGRLVTCNGAGHASGGTRQTFKVLGHPVVLVDEAKYPRNNFIFNLAFVFDGRADVRAYEAVVRKCARQLKELELNMSFLSGPTSQKRMHGIIEQMFEDLNSYCESFIALPEAPHTRYLAVADDEREEKGLPAEERRPEEQPPPALVGSLAAAPMLAPGKREPPHGLGRTVREAINLKLFNQYANPPRVQDWEVPVALLNVAGRVDDNWDLTMARVLPFVDGVNHVKRIAQLADADLELTRQCIEHLLYYGCVMTLDTFQFSNMYATRPQIAQLADGESIIAECAAYVTRPGYALPSWPELLRLYAALRPGITLAEWIEDEEVDRLGIDVRRFVTFATIKGFLRRVHRYPVLLPSSSKHGGGGDAHRSRERSADVLRASPSHSQSRSPAAGRAPRGSTPAARTRHETTSTVVSGRESSPLVSHKSSFGTLGGGGGSTTRSRRRSQQQQAASAASATATVIDVANVAFVEPHRRSSSSTKGRASVGAGASACASTTAVAAAGRTGTDETPPPPPLLPSGARAIPPDLAPLLDGTRSDDELCARFSMPWVDLQRILVQLGHSHPAGAAGTPAAADGEHSDDEAALASHFHQSGYASAFQQPGFSAFSSIAGPASSGFTPRKLTKQQQSQQQQQQPPPRQRAVDDLPPTPTPPTGGAAQRDGGGRSSAFSRTTTGADSASGWIRSSAGGGGGGLADSATDALGSTAAATLMERESMNRGDYGRVKILLR</sequence>
<dbReference type="EMBL" id="KZ819636">
    <property type="protein sequence ID" value="PWN89798.1"/>
    <property type="molecule type" value="Genomic_DNA"/>
</dbReference>
<feature type="compositionally biased region" description="Basic and acidic residues" evidence="2">
    <location>
        <begin position="236"/>
        <end position="249"/>
    </location>
</feature>
<reference evidence="3 4" key="1">
    <citation type="journal article" date="2018" name="Mol. Biol. Evol.">
        <title>Broad Genomic Sampling Reveals a Smut Pathogenic Ancestry of the Fungal Clade Ustilaginomycotina.</title>
        <authorList>
            <person name="Kijpornyongpan T."/>
            <person name="Mondo S.J."/>
            <person name="Barry K."/>
            <person name="Sandor L."/>
            <person name="Lee J."/>
            <person name="Lipzen A."/>
            <person name="Pangilinan J."/>
            <person name="LaButti K."/>
            <person name="Hainaut M."/>
            <person name="Henrissat B."/>
            <person name="Grigoriev I.V."/>
            <person name="Spatafora J.W."/>
            <person name="Aime M.C."/>
        </authorList>
    </citation>
    <scope>NUCLEOTIDE SEQUENCE [LARGE SCALE GENOMIC DNA]</scope>
    <source>
        <strain evidence="3 4">MCA 4198</strain>
    </source>
</reference>
<evidence type="ECO:0000313" key="3">
    <source>
        <dbReference type="EMBL" id="PWN89798.1"/>
    </source>
</evidence>
<dbReference type="GO" id="GO:1990130">
    <property type="term" value="C:GATOR1 complex"/>
    <property type="evidence" value="ECO:0007669"/>
    <property type="project" value="TreeGrafter"/>
</dbReference>
<dbReference type="InParanoid" id="A0A316YMA9"/>
<feature type="region of interest" description="Disordered" evidence="2">
    <location>
        <begin position="716"/>
        <end position="805"/>
    </location>
</feature>
<dbReference type="GO" id="GO:0010508">
    <property type="term" value="P:positive regulation of autophagy"/>
    <property type="evidence" value="ECO:0007669"/>
    <property type="project" value="TreeGrafter"/>
</dbReference>
<feature type="region of interest" description="Disordered" evidence="2">
    <location>
        <begin position="606"/>
        <end position="632"/>
    </location>
</feature>
<evidence type="ECO:0000256" key="1">
    <source>
        <dbReference type="ARBA" id="ARBA00008433"/>
    </source>
</evidence>
<dbReference type="Pfam" id="PF06218">
    <property type="entry name" value="NPR2"/>
    <property type="match status" value="3"/>
</dbReference>
<dbReference type="RefSeq" id="XP_025376996.1">
    <property type="nucleotide sequence ID" value="XM_025524935.1"/>
</dbReference>
<feature type="region of interest" description="Disordered" evidence="2">
    <location>
        <begin position="233"/>
        <end position="255"/>
    </location>
</feature>
<evidence type="ECO:0000313" key="4">
    <source>
        <dbReference type="Proteomes" id="UP000245768"/>
    </source>
</evidence>
<organism evidence="3 4">
    <name type="scientific">Acaromyces ingoldii</name>
    <dbReference type="NCBI Taxonomy" id="215250"/>
    <lineage>
        <taxon>Eukaryota</taxon>
        <taxon>Fungi</taxon>
        <taxon>Dikarya</taxon>
        <taxon>Basidiomycota</taxon>
        <taxon>Ustilaginomycotina</taxon>
        <taxon>Exobasidiomycetes</taxon>
        <taxon>Exobasidiales</taxon>
        <taxon>Cryptobasidiaceae</taxon>
        <taxon>Acaromyces</taxon>
    </lineage>
</organism>
<evidence type="ECO:0000256" key="2">
    <source>
        <dbReference type="SAM" id="MobiDB-lite"/>
    </source>
</evidence>
<protein>
    <submittedName>
        <fullName evidence="3">NPR2-domain-containing protein</fullName>
    </submittedName>
</protein>
<accession>A0A316YMA9</accession>
<feature type="compositionally biased region" description="Basic and acidic residues" evidence="2">
    <location>
        <begin position="473"/>
        <end position="483"/>
    </location>
</feature>
<dbReference type="GO" id="GO:0005096">
    <property type="term" value="F:GTPase activator activity"/>
    <property type="evidence" value="ECO:0007669"/>
    <property type="project" value="TreeGrafter"/>
</dbReference>
<dbReference type="GO" id="GO:1904262">
    <property type="term" value="P:negative regulation of TORC1 signaling"/>
    <property type="evidence" value="ECO:0007669"/>
    <property type="project" value="TreeGrafter"/>
</dbReference>
<dbReference type="GeneID" id="37046851"/>
<feature type="compositionally biased region" description="Polar residues" evidence="2">
    <location>
        <begin position="517"/>
        <end position="537"/>
    </location>
</feature>
<dbReference type="STRING" id="215250.A0A316YMA9"/>
<feature type="region of interest" description="Disordered" evidence="2">
    <location>
        <begin position="1"/>
        <end position="39"/>
    </location>
</feature>
<comment type="similarity">
    <text evidence="1">Belongs to the NPR2 family.</text>
</comment>
<proteinExistence type="inferred from homology"/>
<feature type="compositionally biased region" description="Low complexity" evidence="2">
    <location>
        <begin position="1"/>
        <end position="34"/>
    </location>
</feature>
<dbReference type="Proteomes" id="UP000245768">
    <property type="component" value="Unassembled WGS sequence"/>
</dbReference>